<dbReference type="Pfam" id="PF17762">
    <property type="entry name" value="HTH_ParB"/>
    <property type="match status" value="1"/>
</dbReference>
<dbReference type="NCBIfam" id="TIGR00180">
    <property type="entry name" value="parB_part"/>
    <property type="match status" value="1"/>
</dbReference>
<feature type="domain" description="ParB-like N-terminal" evidence="4">
    <location>
        <begin position="4"/>
        <end position="95"/>
    </location>
</feature>
<dbReference type="Gene3D" id="1.10.10.2830">
    <property type="match status" value="1"/>
</dbReference>
<evidence type="ECO:0000313" key="6">
    <source>
        <dbReference type="Proteomes" id="UP001352263"/>
    </source>
</evidence>
<feature type="compositionally biased region" description="Low complexity" evidence="3">
    <location>
        <begin position="335"/>
        <end position="370"/>
    </location>
</feature>
<dbReference type="InterPro" id="IPR022396">
    <property type="entry name" value="PRTRC_ParB"/>
</dbReference>
<keyword evidence="2" id="KW-0159">Chromosome partition</keyword>
<dbReference type="InterPro" id="IPR050336">
    <property type="entry name" value="Chromosome_partition/occlusion"/>
</dbReference>
<dbReference type="InterPro" id="IPR003115">
    <property type="entry name" value="ParB_N"/>
</dbReference>
<dbReference type="Proteomes" id="UP001352263">
    <property type="component" value="Unassembled WGS sequence"/>
</dbReference>
<dbReference type="PANTHER" id="PTHR33375">
    <property type="entry name" value="CHROMOSOME-PARTITIONING PROTEIN PARB-RELATED"/>
    <property type="match status" value="1"/>
</dbReference>
<proteinExistence type="inferred from homology"/>
<evidence type="ECO:0000256" key="3">
    <source>
        <dbReference type="SAM" id="MobiDB-lite"/>
    </source>
</evidence>
<reference evidence="5 6" key="1">
    <citation type="submission" date="2023-10" db="EMBL/GenBank/DDBJ databases">
        <title>Noviherbaspirillum sp. CPCC 100848 genome assembly.</title>
        <authorList>
            <person name="Li X.Y."/>
            <person name="Fang X.M."/>
        </authorList>
    </citation>
    <scope>NUCLEOTIDE SEQUENCE [LARGE SCALE GENOMIC DNA]</scope>
    <source>
        <strain evidence="5 6">CPCC 100848</strain>
    </source>
</reference>
<evidence type="ECO:0000256" key="2">
    <source>
        <dbReference type="ARBA" id="ARBA00022829"/>
    </source>
</evidence>
<dbReference type="SUPFAM" id="SSF109709">
    <property type="entry name" value="KorB DNA-binding domain-like"/>
    <property type="match status" value="1"/>
</dbReference>
<dbReference type="Pfam" id="PF02195">
    <property type="entry name" value="ParB_N"/>
    <property type="match status" value="1"/>
</dbReference>
<sequence>MNQPTLALSLIVKGRNPRGHMDVAEMQELTSSIRVKGVLQPVLVRPLENGTFRLIAGGRRFQAAREAFGDDYQIPVHIREMTDAEEDELALIENVQRAQMSPTEEADAAARVLGSCGGDHDEAARRLGWSKTTLIKRLALTNCSDAVKQALNERKIQLGHAELLAATEKAKQDKAIEMIIKNGISVADLKQTLNQISKNMASAIFDKTDCTGCPHNSDNQAALFSEAVNTGACTNGTCYDQKTEAELEKRRDGLKDEFQKVEIVRPGDKYTIVKIRPDGDRGVGEEQAQACRGCAKFGAAVSAIPDAMGAVYKNHCFDVACHNVKVADRIKAEKAAQAPAPATTANASSKPASGTPATSTTQTTAKPTTSIQDSTRIKEYRVKVWRTATKKVLLAQPEQNHIVLLALAAAGEISCVSSSKVGEGVGKLANLTTTSFMGGFMNKALDAIAGLEQDKRDFLTLGATASAMESIVECRLIDIMKFLKIDLQNHWKLCTEFLDLLTKTEIEVLCEEIGLKKKLGDKFSKVMGQKKDEIIKSLLNVPGFTYEGVVPRSMRFDKA</sequence>
<dbReference type="SUPFAM" id="SSF110849">
    <property type="entry name" value="ParB/Sulfiredoxin"/>
    <property type="match status" value="1"/>
</dbReference>
<comment type="similarity">
    <text evidence="1">Belongs to the ParB family.</text>
</comment>
<dbReference type="Gene3D" id="3.90.1530.30">
    <property type="match status" value="1"/>
</dbReference>
<dbReference type="PANTHER" id="PTHR33375:SF1">
    <property type="entry name" value="CHROMOSOME-PARTITIONING PROTEIN PARB-RELATED"/>
    <property type="match status" value="1"/>
</dbReference>
<comment type="caution">
    <text evidence="5">The sequence shown here is derived from an EMBL/GenBank/DDBJ whole genome shotgun (WGS) entry which is preliminary data.</text>
</comment>
<dbReference type="InterPro" id="IPR036086">
    <property type="entry name" value="ParB/Sulfiredoxin_sf"/>
</dbReference>
<dbReference type="SMART" id="SM00470">
    <property type="entry name" value="ParB"/>
    <property type="match status" value="1"/>
</dbReference>
<evidence type="ECO:0000313" key="5">
    <source>
        <dbReference type="EMBL" id="MEC4720435.1"/>
    </source>
</evidence>
<keyword evidence="6" id="KW-1185">Reference proteome</keyword>
<dbReference type="NCBIfam" id="TIGR03734">
    <property type="entry name" value="PRTRC_parB"/>
    <property type="match status" value="1"/>
</dbReference>
<dbReference type="EMBL" id="JAWIIV010000011">
    <property type="protein sequence ID" value="MEC4720435.1"/>
    <property type="molecule type" value="Genomic_DNA"/>
</dbReference>
<dbReference type="RefSeq" id="WP_326507153.1">
    <property type="nucleotide sequence ID" value="NZ_JAWIIV010000011.1"/>
</dbReference>
<feature type="region of interest" description="Disordered" evidence="3">
    <location>
        <begin position="335"/>
        <end position="372"/>
    </location>
</feature>
<dbReference type="InterPro" id="IPR004437">
    <property type="entry name" value="ParB/RepB/Spo0J"/>
</dbReference>
<organism evidence="5 6">
    <name type="scientific">Noviherbaspirillum album</name>
    <dbReference type="NCBI Taxonomy" id="3080276"/>
    <lineage>
        <taxon>Bacteria</taxon>
        <taxon>Pseudomonadati</taxon>
        <taxon>Pseudomonadota</taxon>
        <taxon>Betaproteobacteria</taxon>
        <taxon>Burkholderiales</taxon>
        <taxon>Oxalobacteraceae</taxon>
        <taxon>Noviherbaspirillum</taxon>
    </lineage>
</organism>
<name>A0ABU6JA75_9BURK</name>
<dbReference type="InterPro" id="IPR041468">
    <property type="entry name" value="HTH_ParB/Spo0J"/>
</dbReference>
<protein>
    <submittedName>
        <fullName evidence="5">PRTRC system ParB family protein</fullName>
    </submittedName>
</protein>
<evidence type="ECO:0000259" key="4">
    <source>
        <dbReference type="SMART" id="SM00470"/>
    </source>
</evidence>
<evidence type="ECO:0000256" key="1">
    <source>
        <dbReference type="ARBA" id="ARBA00006295"/>
    </source>
</evidence>
<gene>
    <name evidence="5" type="ORF">RY831_14830</name>
</gene>
<accession>A0ABU6JA75</accession>